<feature type="transmembrane region" description="Helical" evidence="8">
    <location>
        <begin position="239"/>
        <end position="257"/>
    </location>
</feature>
<dbReference type="AlphaFoldDB" id="A0A272ES18"/>
<feature type="transmembrane region" description="Helical" evidence="8">
    <location>
        <begin position="206"/>
        <end position="227"/>
    </location>
</feature>
<dbReference type="EMBL" id="NMRN01000036">
    <property type="protein sequence ID" value="PAS92500.1"/>
    <property type="molecule type" value="Genomic_DNA"/>
</dbReference>
<evidence type="ECO:0000256" key="1">
    <source>
        <dbReference type="ARBA" id="ARBA00004651"/>
    </source>
</evidence>
<name>A0A272ES18_9RHOO</name>
<comment type="subcellular location">
    <subcellularLocation>
        <location evidence="1">Cell membrane</location>
        <topology evidence="1">Multi-pass membrane protein</topology>
    </subcellularLocation>
</comment>
<feature type="transmembrane region" description="Helical" evidence="8">
    <location>
        <begin position="146"/>
        <end position="162"/>
    </location>
</feature>
<dbReference type="InterPro" id="IPR050638">
    <property type="entry name" value="AA-Vitamin_Transporters"/>
</dbReference>
<feature type="transmembrane region" description="Helical" evidence="8">
    <location>
        <begin position="34"/>
        <end position="55"/>
    </location>
</feature>
<keyword evidence="13" id="KW-1185">Reference proteome</keyword>
<evidence type="ECO:0000313" key="10">
    <source>
        <dbReference type="EMBL" id="KAF7598683.1"/>
    </source>
</evidence>
<feature type="transmembrane region" description="Helical" evidence="8">
    <location>
        <begin position="5"/>
        <end position="22"/>
    </location>
</feature>
<accession>A0A272ES18</accession>
<comment type="similarity">
    <text evidence="2">Belongs to the EamA transporter family.</text>
</comment>
<sequence>MQTGILYALAAHLCWSLFSIYFKALESVPPLEVLLHRMVWSLVFLAGVLTVQRNWGWLLPALRRRKLVAGFAASAVLLALNWFIYIWAVKAGRVVDASLGYFINPLVNVLFGVLFLRERLRVAQWFAIVLAASGVAWFAFRMGELPWISLALAFTFGGYGLLRKTASLGALEGLTLETLLLFPFSAGALLWFIGHGQSSFVVATPGIQALLLAAGPLTSIPLLMFAAGARRLPLSLLGLLQYINPTIQLLLGVWLWHEPFDNARLIGFALIWAALLFYTLESLFVSKLRRS</sequence>
<evidence type="ECO:0000313" key="13">
    <source>
        <dbReference type="Proteomes" id="UP000623509"/>
    </source>
</evidence>
<dbReference type="PANTHER" id="PTHR32322">
    <property type="entry name" value="INNER MEMBRANE TRANSPORTER"/>
    <property type="match status" value="1"/>
</dbReference>
<dbReference type="InterPro" id="IPR000620">
    <property type="entry name" value="EamA_dom"/>
</dbReference>
<reference evidence="10 13" key="1">
    <citation type="submission" date="2016-08" db="EMBL/GenBank/DDBJ databases">
        <title>Candidatus Dactylopiibacterium carminicum genome sequence.</title>
        <authorList>
            <person name="Ramirez-Puebla S.T."/>
            <person name="Ormeno-Orrillo E."/>
            <person name="Vera-Ponce De Leon A."/>
            <person name="Luis L."/>
            <person name="Sanchez-Flores A."/>
            <person name="Monica R."/>
            <person name="Martinez-Romero E."/>
        </authorList>
    </citation>
    <scope>NUCLEOTIDE SEQUENCE [LARGE SCALE GENOMIC DNA]</scope>
    <source>
        <strain evidence="10">END1</strain>
    </source>
</reference>
<evidence type="ECO:0000256" key="6">
    <source>
        <dbReference type="ARBA" id="ARBA00022989"/>
    </source>
</evidence>
<keyword evidence="3" id="KW-0813">Transport</keyword>
<dbReference type="SUPFAM" id="SSF103481">
    <property type="entry name" value="Multidrug resistance efflux transporter EmrE"/>
    <property type="match status" value="2"/>
</dbReference>
<evidence type="ECO:0000256" key="8">
    <source>
        <dbReference type="SAM" id="Phobius"/>
    </source>
</evidence>
<feature type="transmembrane region" description="Helical" evidence="8">
    <location>
        <begin position="99"/>
        <end position="116"/>
    </location>
</feature>
<comment type="caution">
    <text evidence="11">The sequence shown here is derived from an EMBL/GenBank/DDBJ whole genome shotgun (WGS) entry which is preliminary data.</text>
</comment>
<dbReference type="Proteomes" id="UP000216107">
    <property type="component" value="Unassembled WGS sequence"/>
</dbReference>
<dbReference type="InterPro" id="IPR037185">
    <property type="entry name" value="EmrE-like"/>
</dbReference>
<feature type="transmembrane region" description="Helical" evidence="8">
    <location>
        <begin position="263"/>
        <end position="285"/>
    </location>
</feature>
<dbReference type="Proteomes" id="UP000623509">
    <property type="component" value="Unassembled WGS sequence"/>
</dbReference>
<evidence type="ECO:0000256" key="7">
    <source>
        <dbReference type="ARBA" id="ARBA00023136"/>
    </source>
</evidence>
<keyword evidence="5 8" id="KW-0812">Transmembrane</keyword>
<feature type="domain" description="EamA" evidence="9">
    <location>
        <begin position="3"/>
        <end position="138"/>
    </location>
</feature>
<evidence type="ECO:0000256" key="5">
    <source>
        <dbReference type="ARBA" id="ARBA00022692"/>
    </source>
</evidence>
<dbReference type="RefSeq" id="WP_095525081.1">
    <property type="nucleotide sequence ID" value="NZ_MDUX01000040.1"/>
</dbReference>
<keyword evidence="7 8" id="KW-0472">Membrane</keyword>
<evidence type="ECO:0000259" key="9">
    <source>
        <dbReference type="Pfam" id="PF00892"/>
    </source>
</evidence>
<feature type="transmembrane region" description="Helical" evidence="8">
    <location>
        <begin position="123"/>
        <end position="140"/>
    </location>
</feature>
<evidence type="ECO:0000313" key="12">
    <source>
        <dbReference type="Proteomes" id="UP000216107"/>
    </source>
</evidence>
<dbReference type="EMBL" id="MDUX01000040">
    <property type="protein sequence ID" value="KAF7598683.1"/>
    <property type="molecule type" value="Genomic_DNA"/>
</dbReference>
<proteinExistence type="inferred from homology"/>
<dbReference type="NCBIfam" id="TIGR00688">
    <property type="entry name" value="rarD"/>
    <property type="match status" value="1"/>
</dbReference>
<protein>
    <submittedName>
        <fullName evidence="10">EamA family transporter RarD</fullName>
    </submittedName>
    <submittedName>
        <fullName evidence="11">Protein RarD</fullName>
    </submittedName>
</protein>
<dbReference type="InterPro" id="IPR004626">
    <property type="entry name" value="RarD"/>
</dbReference>
<evidence type="ECO:0000256" key="2">
    <source>
        <dbReference type="ARBA" id="ARBA00007362"/>
    </source>
</evidence>
<feature type="transmembrane region" description="Helical" evidence="8">
    <location>
        <begin position="67"/>
        <end position="87"/>
    </location>
</feature>
<evidence type="ECO:0000256" key="4">
    <source>
        <dbReference type="ARBA" id="ARBA00022475"/>
    </source>
</evidence>
<reference evidence="11 12" key="2">
    <citation type="submission" date="2017-07" db="EMBL/GenBank/DDBJ databases">
        <title>Candidatus Dactylopiibacterium carminicum, a nitrogen-fixing symbiont of the cochineal insect Dactylopius coccus and Dactylopius opuntiae (Hemiptera: Coccoidea: Dactylopiidae).</title>
        <authorList>
            <person name="Vera A."/>
        </authorList>
    </citation>
    <scope>NUCLEOTIDE SEQUENCE [LARGE SCALE GENOMIC DNA]</scope>
    <source>
        <strain evidence="11 12">NFDCM</strain>
    </source>
</reference>
<dbReference type="OrthoDB" id="369870at2"/>
<keyword evidence="6 8" id="KW-1133">Transmembrane helix</keyword>
<feature type="transmembrane region" description="Helical" evidence="8">
    <location>
        <begin position="174"/>
        <end position="194"/>
    </location>
</feature>
<dbReference type="PANTHER" id="PTHR32322:SF2">
    <property type="entry name" value="EAMA DOMAIN-CONTAINING PROTEIN"/>
    <property type="match status" value="1"/>
</dbReference>
<organism evidence="11 12">
    <name type="scientific">Candidatus Dactylopiibacterium carminicum</name>
    <dbReference type="NCBI Taxonomy" id="857335"/>
    <lineage>
        <taxon>Bacteria</taxon>
        <taxon>Pseudomonadati</taxon>
        <taxon>Pseudomonadota</taxon>
        <taxon>Betaproteobacteria</taxon>
        <taxon>Rhodocyclales</taxon>
        <taxon>Rhodocyclaceae</taxon>
        <taxon>Candidatus Dactylopiibacterium</taxon>
    </lineage>
</organism>
<evidence type="ECO:0000313" key="11">
    <source>
        <dbReference type="EMBL" id="PAS92500.1"/>
    </source>
</evidence>
<dbReference type="GO" id="GO:0005886">
    <property type="term" value="C:plasma membrane"/>
    <property type="evidence" value="ECO:0007669"/>
    <property type="project" value="UniProtKB-SubCell"/>
</dbReference>
<evidence type="ECO:0000256" key="3">
    <source>
        <dbReference type="ARBA" id="ARBA00022448"/>
    </source>
</evidence>
<dbReference type="Pfam" id="PF00892">
    <property type="entry name" value="EamA"/>
    <property type="match status" value="1"/>
</dbReference>
<gene>
    <name evidence="11" type="primary">rarD</name>
    <name evidence="10" type="ORF">BGI27_11790</name>
    <name evidence="11" type="ORF">CGU29_11185</name>
</gene>
<keyword evidence="4" id="KW-1003">Cell membrane</keyword>